<dbReference type="EMBL" id="JBHSTQ010000007">
    <property type="protein sequence ID" value="MFC6386703.1"/>
    <property type="molecule type" value="Genomic_DNA"/>
</dbReference>
<dbReference type="SUPFAM" id="SSF55729">
    <property type="entry name" value="Acyl-CoA N-acyltransferases (Nat)"/>
    <property type="match status" value="1"/>
</dbReference>
<gene>
    <name evidence="1" type="ORF">ACFP7A_08815</name>
</gene>
<reference evidence="2" key="1">
    <citation type="journal article" date="2019" name="Int. J. Syst. Evol. Microbiol.">
        <title>The Global Catalogue of Microorganisms (GCM) 10K type strain sequencing project: providing services to taxonomists for standard genome sequencing and annotation.</title>
        <authorList>
            <consortium name="The Broad Institute Genomics Platform"/>
            <consortium name="The Broad Institute Genome Sequencing Center for Infectious Disease"/>
            <person name="Wu L."/>
            <person name="Ma J."/>
        </authorList>
    </citation>
    <scope>NUCLEOTIDE SEQUENCE [LARGE SCALE GENOMIC DNA]</scope>
    <source>
        <strain evidence="2">CCUG 42001</strain>
    </source>
</reference>
<evidence type="ECO:0000313" key="1">
    <source>
        <dbReference type="EMBL" id="MFC6386703.1"/>
    </source>
</evidence>
<sequence length="93" mass="10764">MIRRAKSNDLKQIMEIIHRIIPIMQSGGIDQWDHTYPNEAVIDGCEQGYQSIRLDTSVKNKPAIKLYLKLGYKKLGTISFRNGLFYCFEKSLI</sequence>
<dbReference type="Proteomes" id="UP001596267">
    <property type="component" value="Unassembled WGS sequence"/>
</dbReference>
<dbReference type="InterPro" id="IPR016181">
    <property type="entry name" value="Acyl_CoA_acyltransferase"/>
</dbReference>
<keyword evidence="2" id="KW-1185">Reference proteome</keyword>
<comment type="caution">
    <text evidence="1">The sequence shown here is derived from an EMBL/GenBank/DDBJ whole genome shotgun (WGS) entry which is preliminary data.</text>
</comment>
<dbReference type="RefSeq" id="WP_253076982.1">
    <property type="nucleotide sequence ID" value="NZ_JAMXWN010000013.1"/>
</dbReference>
<name>A0ABW1WH99_9BACL</name>
<proteinExistence type="predicted"/>
<accession>A0ABW1WH99</accession>
<protein>
    <submittedName>
        <fullName evidence="1">GNAT family N-acetyltransferase</fullName>
    </submittedName>
</protein>
<evidence type="ECO:0000313" key="2">
    <source>
        <dbReference type="Proteomes" id="UP001596267"/>
    </source>
</evidence>
<organism evidence="1 2">
    <name type="scientific">Sporolactobacillus kofuensis</name>
    <dbReference type="NCBI Taxonomy" id="269672"/>
    <lineage>
        <taxon>Bacteria</taxon>
        <taxon>Bacillati</taxon>
        <taxon>Bacillota</taxon>
        <taxon>Bacilli</taxon>
        <taxon>Bacillales</taxon>
        <taxon>Sporolactobacillaceae</taxon>
        <taxon>Sporolactobacillus</taxon>
    </lineage>
</organism>
<dbReference type="Gene3D" id="3.40.630.30">
    <property type="match status" value="2"/>
</dbReference>